<feature type="transmembrane region" description="Helical" evidence="6">
    <location>
        <begin position="421"/>
        <end position="443"/>
    </location>
</feature>
<dbReference type="InterPro" id="IPR020846">
    <property type="entry name" value="MFS_dom"/>
</dbReference>
<dbReference type="PANTHER" id="PTHR11328:SF24">
    <property type="entry name" value="MAJOR FACILITATOR SUPERFAMILY (MFS) PROFILE DOMAIN-CONTAINING PROTEIN"/>
    <property type="match status" value="1"/>
</dbReference>
<feature type="transmembrane region" description="Helical" evidence="6">
    <location>
        <begin position="96"/>
        <end position="117"/>
    </location>
</feature>
<dbReference type="InterPro" id="IPR039672">
    <property type="entry name" value="MFS_2"/>
</dbReference>
<evidence type="ECO:0000256" key="2">
    <source>
        <dbReference type="ARBA" id="ARBA00022692"/>
    </source>
</evidence>
<keyword evidence="9" id="KW-1185">Reference proteome</keyword>
<reference evidence="9" key="1">
    <citation type="journal article" date="2019" name="Int. J. Syst. Evol. Microbiol.">
        <title>The Global Catalogue of Microorganisms (GCM) 10K type strain sequencing project: providing services to taxonomists for standard genome sequencing and annotation.</title>
        <authorList>
            <consortium name="The Broad Institute Genomics Platform"/>
            <consortium name="The Broad Institute Genome Sequencing Center for Infectious Disease"/>
            <person name="Wu L."/>
            <person name="Ma J."/>
        </authorList>
    </citation>
    <scope>NUCLEOTIDE SEQUENCE [LARGE SCALE GENOMIC DNA]</scope>
    <source>
        <strain evidence="9">CCM 7403</strain>
    </source>
</reference>
<evidence type="ECO:0000256" key="4">
    <source>
        <dbReference type="ARBA" id="ARBA00023136"/>
    </source>
</evidence>
<evidence type="ECO:0000313" key="9">
    <source>
        <dbReference type="Proteomes" id="UP000630594"/>
    </source>
</evidence>
<evidence type="ECO:0000256" key="1">
    <source>
        <dbReference type="ARBA" id="ARBA00004651"/>
    </source>
</evidence>
<evidence type="ECO:0000256" key="5">
    <source>
        <dbReference type="SAM" id="MobiDB-lite"/>
    </source>
</evidence>
<proteinExistence type="predicted"/>
<accession>A0ABQ1Q2D2</accession>
<dbReference type="Pfam" id="PF13347">
    <property type="entry name" value="MFS_2"/>
    <property type="match status" value="1"/>
</dbReference>
<organism evidence="8 9">
    <name type="scientific">Nocardioides daphniae</name>
    <dbReference type="NCBI Taxonomy" id="402297"/>
    <lineage>
        <taxon>Bacteria</taxon>
        <taxon>Bacillati</taxon>
        <taxon>Actinomycetota</taxon>
        <taxon>Actinomycetes</taxon>
        <taxon>Propionibacteriales</taxon>
        <taxon>Nocardioidaceae</taxon>
        <taxon>Nocardioides</taxon>
    </lineage>
</organism>
<dbReference type="Gene3D" id="1.20.1250.20">
    <property type="entry name" value="MFS general substrate transporter like domains"/>
    <property type="match status" value="2"/>
</dbReference>
<feature type="transmembrane region" description="Helical" evidence="6">
    <location>
        <begin position="123"/>
        <end position="145"/>
    </location>
</feature>
<comment type="subcellular location">
    <subcellularLocation>
        <location evidence="1">Cell membrane</location>
        <topology evidence="1">Multi-pass membrane protein</topology>
    </subcellularLocation>
</comment>
<feature type="transmembrane region" description="Helical" evidence="6">
    <location>
        <begin position="249"/>
        <end position="271"/>
    </location>
</feature>
<dbReference type="PROSITE" id="PS50850">
    <property type="entry name" value="MFS"/>
    <property type="match status" value="1"/>
</dbReference>
<evidence type="ECO:0000256" key="6">
    <source>
        <dbReference type="SAM" id="Phobius"/>
    </source>
</evidence>
<dbReference type="EMBL" id="BMCK01000001">
    <property type="protein sequence ID" value="GGD10063.1"/>
    <property type="molecule type" value="Genomic_DNA"/>
</dbReference>
<name>A0ABQ1Q2D2_9ACTN</name>
<evidence type="ECO:0000259" key="7">
    <source>
        <dbReference type="PROSITE" id="PS50850"/>
    </source>
</evidence>
<sequence length="461" mass="48371">MSAATEALREEHPAEAGPRAPTGALSAYASGSFGMGVWVTVPGLLLLYFLTDVLGVAAAVAGLTLLVPKVVDVVVHPMVGTRSDRQARRLGHRRRMMTGGIALAAAMVAMFSVPSSLEGWSAALWVGAWYVVGNLLFATFQVPYLTAPSDLVIGYHERTRVFMFRMLFLTVGLLGAGVAAPALVASERRSDYTTMAAVLAVVMVVSAVVAIGGVRRLTDACGFRTPAETAGHSAWADVKVAWADRDFRALVLSYLFTGTTTHLFMAALPYFTRYVFDSTALTAVFMGSFLVPAVAAGPIWMVLSRRFGKQRGLLASQLIFVVGSFALLLGAQVGVAVSVAIVVAMGFAFAGLQLFSFSMVPDAVAAAERAGESKAGAYTGVWTATEALGTAVGPYLYSAALATGGFISSRAGEDVTQPDSALTALLVGFTVLPAVLMLVAMAFQRRYRLDPADDAVASAQA</sequence>
<feature type="transmembrane region" description="Helical" evidence="6">
    <location>
        <begin position="56"/>
        <end position="75"/>
    </location>
</feature>
<feature type="transmembrane region" description="Helical" evidence="6">
    <location>
        <begin position="283"/>
        <end position="303"/>
    </location>
</feature>
<dbReference type="RefSeq" id="WP_202977847.1">
    <property type="nucleotide sequence ID" value="NZ_BMCK01000001.1"/>
</dbReference>
<evidence type="ECO:0000313" key="8">
    <source>
        <dbReference type="EMBL" id="GGD10063.1"/>
    </source>
</evidence>
<keyword evidence="4 6" id="KW-0472">Membrane</keyword>
<protein>
    <submittedName>
        <fullName evidence="8">MFS transporter</fullName>
    </submittedName>
</protein>
<feature type="domain" description="Major facilitator superfamily (MFS) profile" evidence="7">
    <location>
        <begin position="246"/>
        <end position="461"/>
    </location>
</feature>
<feature type="transmembrane region" description="Helical" evidence="6">
    <location>
        <begin position="27"/>
        <end position="50"/>
    </location>
</feature>
<feature type="transmembrane region" description="Helical" evidence="6">
    <location>
        <begin position="192"/>
        <end position="214"/>
    </location>
</feature>
<feature type="transmembrane region" description="Helical" evidence="6">
    <location>
        <begin position="166"/>
        <end position="186"/>
    </location>
</feature>
<gene>
    <name evidence="8" type="ORF">GCM10007231_06090</name>
</gene>
<dbReference type="Proteomes" id="UP000630594">
    <property type="component" value="Unassembled WGS sequence"/>
</dbReference>
<comment type="caution">
    <text evidence="8">The sequence shown here is derived from an EMBL/GenBank/DDBJ whole genome shotgun (WGS) entry which is preliminary data.</text>
</comment>
<keyword evidence="3 6" id="KW-1133">Transmembrane helix</keyword>
<dbReference type="SUPFAM" id="SSF103473">
    <property type="entry name" value="MFS general substrate transporter"/>
    <property type="match status" value="1"/>
</dbReference>
<feature type="region of interest" description="Disordered" evidence="5">
    <location>
        <begin position="1"/>
        <end position="21"/>
    </location>
</feature>
<feature type="transmembrane region" description="Helical" evidence="6">
    <location>
        <begin position="315"/>
        <end position="348"/>
    </location>
</feature>
<dbReference type="PANTHER" id="PTHR11328">
    <property type="entry name" value="MAJOR FACILITATOR SUPERFAMILY DOMAIN-CONTAINING PROTEIN"/>
    <property type="match status" value="1"/>
</dbReference>
<keyword evidence="2 6" id="KW-0812">Transmembrane</keyword>
<dbReference type="InterPro" id="IPR036259">
    <property type="entry name" value="MFS_trans_sf"/>
</dbReference>
<evidence type="ECO:0000256" key="3">
    <source>
        <dbReference type="ARBA" id="ARBA00022989"/>
    </source>
</evidence>